<evidence type="ECO:0000313" key="3">
    <source>
        <dbReference type="Proteomes" id="UP001141253"/>
    </source>
</evidence>
<dbReference type="Gene3D" id="3.40.50.1110">
    <property type="entry name" value="SGNH hydrolase"/>
    <property type="match status" value="1"/>
</dbReference>
<reference evidence="2" key="2">
    <citation type="journal article" date="2023" name="Int. J. Mol. Sci.">
        <title>De Novo Assembly and Annotation of 11 Diverse Shrub Willow (Salix) Genomes Reveals Novel Gene Organization in Sex-Linked Regions.</title>
        <authorList>
            <person name="Hyden B."/>
            <person name="Feng K."/>
            <person name="Yates T.B."/>
            <person name="Jawdy S."/>
            <person name="Cereghino C."/>
            <person name="Smart L.B."/>
            <person name="Muchero W."/>
        </authorList>
    </citation>
    <scope>NUCLEOTIDE SEQUENCE</scope>
    <source>
        <tissue evidence="2">Shoot tip</tissue>
    </source>
</reference>
<dbReference type="InterPro" id="IPR029068">
    <property type="entry name" value="Glyas_Bleomycin-R_OHBP_Dase"/>
</dbReference>
<dbReference type="InterPro" id="IPR036514">
    <property type="entry name" value="SGNH_hydro_sf"/>
</dbReference>
<evidence type="ECO:0000259" key="1">
    <source>
        <dbReference type="Pfam" id="PF00903"/>
    </source>
</evidence>
<dbReference type="PANTHER" id="PTHR10374">
    <property type="entry name" value="LACTOYLGLUTATHIONE LYASE GLYOXALASE I"/>
    <property type="match status" value="1"/>
</dbReference>
<organism evidence="2 3">
    <name type="scientific">Salix suchowensis</name>
    <dbReference type="NCBI Taxonomy" id="1278906"/>
    <lineage>
        <taxon>Eukaryota</taxon>
        <taxon>Viridiplantae</taxon>
        <taxon>Streptophyta</taxon>
        <taxon>Embryophyta</taxon>
        <taxon>Tracheophyta</taxon>
        <taxon>Spermatophyta</taxon>
        <taxon>Magnoliopsida</taxon>
        <taxon>eudicotyledons</taxon>
        <taxon>Gunneridae</taxon>
        <taxon>Pentapetalae</taxon>
        <taxon>rosids</taxon>
        <taxon>fabids</taxon>
        <taxon>Malpighiales</taxon>
        <taxon>Salicaceae</taxon>
        <taxon>Saliceae</taxon>
        <taxon>Salix</taxon>
    </lineage>
</organism>
<proteinExistence type="predicted"/>
<gene>
    <name evidence="2" type="ORF">OIU77_020552</name>
</gene>
<reference evidence="2" key="1">
    <citation type="submission" date="2022-10" db="EMBL/GenBank/DDBJ databases">
        <authorList>
            <person name="Hyden B.L."/>
            <person name="Feng K."/>
            <person name="Yates T."/>
            <person name="Jawdy S."/>
            <person name="Smart L.B."/>
            <person name="Muchero W."/>
        </authorList>
    </citation>
    <scope>NUCLEOTIDE SEQUENCE</scope>
    <source>
        <tissue evidence="2">Shoot tip</tissue>
    </source>
</reference>
<name>A0ABQ9C6T7_9ROSI</name>
<protein>
    <recommendedName>
        <fullName evidence="1">Glyoxalase/fosfomycin resistance/dioxygenase domain-containing protein</fullName>
    </recommendedName>
</protein>
<dbReference type="InterPro" id="IPR004360">
    <property type="entry name" value="Glyas_Fos-R_dOase_dom"/>
</dbReference>
<sequence>MIICAEPKPIEECFQWHRNGRYQLLTIQMFRNKDPEVKPRGFGHIGATVDDMYKACEGFERLVVGFVKKTNDGKMKGVAFIKDLDSYWIEILISRLLEKDKKLCGLRDHADHPLPSKHASSASFIPHYSCRYMFSVAYTLFHISGLQQFILPEVSSLVSRKGGVLQSSKFSFFKRCCRVDSVEFHNPFNLSSSVHNGRLATDFIAEAFGYTKIILAFLDPNLKPADLPHGVSFASAASGYEQVISEDDPPPAHRVREISLKNCHEKEDRYPIFSSFKNVVNSLPLDQTHHHDVYI</sequence>
<dbReference type="Proteomes" id="UP001141253">
    <property type="component" value="Chromosome 4"/>
</dbReference>
<feature type="domain" description="Glyoxalase/fosfomycin resistance/dioxygenase" evidence="1">
    <location>
        <begin position="32"/>
        <end position="91"/>
    </location>
</feature>
<keyword evidence="3" id="KW-1185">Reference proteome</keyword>
<dbReference type="EMBL" id="JAPFFI010000004">
    <property type="protein sequence ID" value="KAJ6395312.1"/>
    <property type="molecule type" value="Genomic_DNA"/>
</dbReference>
<dbReference type="SUPFAM" id="SSF54593">
    <property type="entry name" value="Glyoxalase/Bleomycin resistance protein/Dihydroxybiphenyl dioxygenase"/>
    <property type="match status" value="1"/>
</dbReference>
<comment type="caution">
    <text evidence="2">The sequence shown here is derived from an EMBL/GenBank/DDBJ whole genome shotgun (WGS) entry which is preliminary data.</text>
</comment>
<dbReference type="PANTHER" id="PTHR10374:SF30">
    <property type="entry name" value="LACTOYLGLUTATHIONE LYASE"/>
    <property type="match status" value="1"/>
</dbReference>
<accession>A0ABQ9C6T7</accession>
<evidence type="ECO:0000313" key="2">
    <source>
        <dbReference type="EMBL" id="KAJ6395312.1"/>
    </source>
</evidence>
<dbReference type="Pfam" id="PF00903">
    <property type="entry name" value="Glyoxalase"/>
    <property type="match status" value="1"/>
</dbReference>
<dbReference type="Gene3D" id="3.10.180.10">
    <property type="entry name" value="2,3-Dihydroxybiphenyl 1,2-Dioxygenase, domain 1"/>
    <property type="match status" value="1"/>
</dbReference>